<dbReference type="InterPro" id="IPR036388">
    <property type="entry name" value="WH-like_DNA-bd_sf"/>
</dbReference>
<evidence type="ECO:0000313" key="6">
    <source>
        <dbReference type="EMBL" id="PXZ05096.1"/>
    </source>
</evidence>
<dbReference type="RefSeq" id="WP_110434445.1">
    <property type="nucleotide sequence ID" value="NZ_QGLR01000014.1"/>
</dbReference>
<reference evidence="6 7" key="1">
    <citation type="submission" date="2018-05" db="EMBL/GenBank/DDBJ databases">
        <title>Reference genomes for bee gut microbiota database.</title>
        <authorList>
            <person name="Ellegaard K.M."/>
        </authorList>
    </citation>
    <scope>NUCLEOTIDE SEQUENCE [LARGE SCALE GENOMIC DNA]</scope>
    <source>
        <strain evidence="6 7">ESL0182</strain>
    </source>
</reference>
<dbReference type="PANTHER" id="PTHR30346">
    <property type="entry name" value="TRANSCRIPTIONAL DUAL REGULATOR HCAR-RELATED"/>
    <property type="match status" value="1"/>
</dbReference>
<dbReference type="InterPro" id="IPR005119">
    <property type="entry name" value="LysR_subst-bd"/>
</dbReference>
<dbReference type="PANTHER" id="PTHR30346:SF28">
    <property type="entry name" value="HTH-TYPE TRANSCRIPTIONAL REGULATOR CYNR"/>
    <property type="match status" value="1"/>
</dbReference>
<dbReference type="InterPro" id="IPR036390">
    <property type="entry name" value="WH_DNA-bd_sf"/>
</dbReference>
<evidence type="ECO:0000256" key="3">
    <source>
        <dbReference type="ARBA" id="ARBA00023125"/>
    </source>
</evidence>
<evidence type="ECO:0000256" key="4">
    <source>
        <dbReference type="ARBA" id="ARBA00023163"/>
    </source>
</evidence>
<evidence type="ECO:0000313" key="7">
    <source>
        <dbReference type="Proteomes" id="UP000247932"/>
    </source>
</evidence>
<keyword evidence="3" id="KW-0238">DNA-binding</keyword>
<dbReference type="GO" id="GO:0003700">
    <property type="term" value="F:DNA-binding transcription factor activity"/>
    <property type="evidence" value="ECO:0007669"/>
    <property type="project" value="InterPro"/>
</dbReference>
<dbReference type="AlphaFoldDB" id="A0A2V4E2R6"/>
<dbReference type="Gene3D" id="1.10.10.10">
    <property type="entry name" value="Winged helix-like DNA-binding domain superfamily/Winged helix DNA-binding domain"/>
    <property type="match status" value="1"/>
</dbReference>
<keyword evidence="2" id="KW-0805">Transcription regulation</keyword>
<dbReference type="GO" id="GO:0003677">
    <property type="term" value="F:DNA binding"/>
    <property type="evidence" value="ECO:0007669"/>
    <property type="project" value="UniProtKB-KW"/>
</dbReference>
<organism evidence="6 7">
    <name type="scientific">Gilliamella apicola</name>
    <dbReference type="NCBI Taxonomy" id="1196095"/>
    <lineage>
        <taxon>Bacteria</taxon>
        <taxon>Pseudomonadati</taxon>
        <taxon>Pseudomonadota</taxon>
        <taxon>Gammaproteobacteria</taxon>
        <taxon>Orbales</taxon>
        <taxon>Orbaceae</taxon>
        <taxon>Gilliamella</taxon>
    </lineage>
</organism>
<accession>A0A2V4E2R6</accession>
<dbReference type="Gene3D" id="3.40.190.10">
    <property type="entry name" value="Periplasmic binding protein-like II"/>
    <property type="match status" value="2"/>
</dbReference>
<dbReference type="PRINTS" id="PR00039">
    <property type="entry name" value="HTHLYSR"/>
</dbReference>
<feature type="domain" description="HTH lysR-type" evidence="5">
    <location>
        <begin position="1"/>
        <end position="58"/>
    </location>
</feature>
<name>A0A2V4E2R6_9GAMM</name>
<protein>
    <recommendedName>
        <fullName evidence="5">HTH lysR-type domain-containing protein</fullName>
    </recommendedName>
</protein>
<dbReference type="Pfam" id="PF00126">
    <property type="entry name" value="HTH_1"/>
    <property type="match status" value="1"/>
</dbReference>
<dbReference type="EMBL" id="QGLR01000014">
    <property type="protein sequence ID" value="PXZ05096.1"/>
    <property type="molecule type" value="Genomic_DNA"/>
</dbReference>
<evidence type="ECO:0000256" key="1">
    <source>
        <dbReference type="ARBA" id="ARBA00009437"/>
    </source>
</evidence>
<dbReference type="CDD" id="cd08414">
    <property type="entry name" value="PBP2_LTTR_aromatics_like"/>
    <property type="match status" value="1"/>
</dbReference>
<dbReference type="Pfam" id="PF03466">
    <property type="entry name" value="LysR_substrate"/>
    <property type="match status" value="1"/>
</dbReference>
<proteinExistence type="inferred from homology"/>
<dbReference type="OrthoDB" id="5289754at2"/>
<dbReference type="SUPFAM" id="SSF46785">
    <property type="entry name" value="Winged helix' DNA-binding domain"/>
    <property type="match status" value="1"/>
</dbReference>
<sequence length="302" mass="33393">MELRHLKSFVVLAEELHFGRAAKRLHIVQSALSKQMLLLEETVGCRLLNRNRRGVTLSEAGKVFLGEANQALEHIERAMETACRVSQGLMGRVRIGYSAIAVHSGILTSALTRIEGAMPEVEVLLQQIEPWEQNERLMTDKVDFVLAPVLDNDQQTLRVHQLAKLPVVVGMSVRHVLASKSVIELEDLKEETFIELANSDGEAVDVVKNLIGLHPQTVIAKSDPIAVLALVQAQRGISVLPTVLQLPNFPQVTYKPLKTNCTVPLSLISRRDGDDPLLNKLKEILITTTVLAHECSRPIAVK</sequence>
<comment type="similarity">
    <text evidence="1">Belongs to the LysR transcriptional regulatory family.</text>
</comment>
<dbReference type="PROSITE" id="PS50931">
    <property type="entry name" value="HTH_LYSR"/>
    <property type="match status" value="1"/>
</dbReference>
<keyword evidence="7" id="KW-1185">Reference proteome</keyword>
<evidence type="ECO:0000259" key="5">
    <source>
        <dbReference type="PROSITE" id="PS50931"/>
    </source>
</evidence>
<keyword evidence="4" id="KW-0804">Transcription</keyword>
<evidence type="ECO:0000256" key="2">
    <source>
        <dbReference type="ARBA" id="ARBA00023015"/>
    </source>
</evidence>
<dbReference type="Proteomes" id="UP000247932">
    <property type="component" value="Unassembled WGS sequence"/>
</dbReference>
<dbReference type="FunFam" id="1.10.10.10:FF:000001">
    <property type="entry name" value="LysR family transcriptional regulator"/>
    <property type="match status" value="1"/>
</dbReference>
<gene>
    <name evidence="6" type="ORF">DKK70_13295</name>
</gene>
<dbReference type="GO" id="GO:0032993">
    <property type="term" value="C:protein-DNA complex"/>
    <property type="evidence" value="ECO:0007669"/>
    <property type="project" value="TreeGrafter"/>
</dbReference>
<comment type="caution">
    <text evidence="6">The sequence shown here is derived from an EMBL/GenBank/DDBJ whole genome shotgun (WGS) entry which is preliminary data.</text>
</comment>
<dbReference type="SUPFAM" id="SSF53850">
    <property type="entry name" value="Periplasmic binding protein-like II"/>
    <property type="match status" value="1"/>
</dbReference>
<dbReference type="InterPro" id="IPR000847">
    <property type="entry name" value="LysR_HTH_N"/>
</dbReference>